<dbReference type="AlphaFoldDB" id="A0A410K0N6"/>
<dbReference type="Pfam" id="PF13557">
    <property type="entry name" value="Phenol_MetA_deg"/>
    <property type="match status" value="1"/>
</dbReference>
<organism evidence="2 3">
    <name type="scientific">Geovibrio thiophilus</name>
    <dbReference type="NCBI Taxonomy" id="139438"/>
    <lineage>
        <taxon>Bacteria</taxon>
        <taxon>Pseudomonadati</taxon>
        <taxon>Deferribacterota</taxon>
        <taxon>Deferribacteres</taxon>
        <taxon>Deferribacterales</taxon>
        <taxon>Geovibrionaceae</taxon>
        <taxon>Geovibrio</taxon>
    </lineage>
</organism>
<dbReference type="KEGG" id="gtl:EP073_10920"/>
<dbReference type="InterPro" id="IPR025737">
    <property type="entry name" value="FApF"/>
</dbReference>
<evidence type="ECO:0000313" key="2">
    <source>
        <dbReference type="EMBL" id="QAR33895.1"/>
    </source>
</evidence>
<dbReference type="OrthoDB" id="9810698at2"/>
<keyword evidence="1" id="KW-0732">Signal</keyword>
<proteinExistence type="predicted"/>
<dbReference type="EMBL" id="CP035108">
    <property type="protein sequence ID" value="QAR33895.1"/>
    <property type="molecule type" value="Genomic_DNA"/>
</dbReference>
<feature type="signal peptide" evidence="1">
    <location>
        <begin position="1"/>
        <end position="20"/>
    </location>
</feature>
<protein>
    <submittedName>
        <fullName evidence="2">Transporter</fullName>
    </submittedName>
</protein>
<gene>
    <name evidence="2" type="ORF">EP073_10920</name>
</gene>
<reference evidence="2 3" key="1">
    <citation type="submission" date="2019-01" db="EMBL/GenBank/DDBJ databases">
        <title>Geovibrio thiophilus DSM 11263, complete genome.</title>
        <authorList>
            <person name="Spring S."/>
            <person name="Bunk B."/>
            <person name="Sproer C."/>
        </authorList>
    </citation>
    <scope>NUCLEOTIDE SEQUENCE [LARGE SCALE GENOMIC DNA]</scope>
    <source>
        <strain evidence="2 3">DSM 11263</strain>
    </source>
</reference>
<feature type="chain" id="PRO_5019222529" evidence="1">
    <location>
        <begin position="21"/>
        <end position="294"/>
    </location>
</feature>
<evidence type="ECO:0000313" key="3">
    <source>
        <dbReference type="Proteomes" id="UP000287502"/>
    </source>
</evidence>
<evidence type="ECO:0000256" key="1">
    <source>
        <dbReference type="SAM" id="SignalP"/>
    </source>
</evidence>
<dbReference type="RefSeq" id="WP_128467180.1">
    <property type="nucleotide sequence ID" value="NZ_CP035108.1"/>
</dbReference>
<sequence>MLKKLTFIVLLLTFTGLSHAQDYSLGSEGIKAGTAPGPGFYYLMYNNYYTSDKSMDKDGDENDIGFDLSTFANVHRFVYVTDKKILGAYYGMNIIIPLVYADLSIDAAGVDKDDTAVGDIVVEPMFLSWRKERYEAVLGTALIVPTGSYDKDHALNIGKDHYTFMLTLGGTYYPEPDREWSLSVLTRYEKHFENQDTDVTYGDDIDFEWGVAKAVTKKIEVGLVGYAHWQITDDKGSDVTWERSTHDRVYGIGPEVDIFSETLGAVFKCKLYKEFEARDTNEGTSAWLTIVKPL</sequence>
<keyword evidence="3" id="KW-1185">Reference proteome</keyword>
<name>A0A410K0N6_9BACT</name>
<dbReference type="Proteomes" id="UP000287502">
    <property type="component" value="Chromosome"/>
</dbReference>
<accession>A0A410K0N6</accession>